<dbReference type="PANTHER" id="PTHR24252:SF27">
    <property type="entry name" value="TRANSMEMBRANE PROTEASE SERINE 3-LIKE"/>
    <property type="match status" value="1"/>
</dbReference>
<dbReference type="Gene3D" id="4.10.400.10">
    <property type="entry name" value="Low-density Lipoprotein Receptor"/>
    <property type="match status" value="4"/>
</dbReference>
<dbReference type="Proteomes" id="UP001152798">
    <property type="component" value="Chromosome 4"/>
</dbReference>
<evidence type="ECO:0000313" key="16">
    <source>
        <dbReference type="EMBL" id="CAH1400755.1"/>
    </source>
</evidence>
<evidence type="ECO:0000259" key="15">
    <source>
        <dbReference type="PROSITE" id="PS50240"/>
    </source>
</evidence>
<dbReference type="Gene3D" id="2.40.10.10">
    <property type="entry name" value="Trypsin-like serine proteases"/>
    <property type="match status" value="2"/>
</dbReference>
<feature type="domain" description="SEA" evidence="14">
    <location>
        <begin position="1"/>
        <end position="119"/>
    </location>
</feature>
<dbReference type="PROSITE" id="PS00134">
    <property type="entry name" value="TRYPSIN_HIS"/>
    <property type="match status" value="1"/>
</dbReference>
<dbReference type="InterPro" id="IPR018114">
    <property type="entry name" value="TRYPSIN_HIS"/>
</dbReference>
<keyword evidence="3" id="KW-0812">Transmembrane</keyword>
<dbReference type="Pfam" id="PF01390">
    <property type="entry name" value="SEA"/>
    <property type="match status" value="1"/>
</dbReference>
<dbReference type="SUPFAM" id="SSF82671">
    <property type="entry name" value="SEA domain"/>
    <property type="match status" value="1"/>
</dbReference>
<dbReference type="InterPro" id="IPR036364">
    <property type="entry name" value="SEA_dom_sf"/>
</dbReference>
<dbReference type="FunFam" id="2.40.10.10:FF:000003">
    <property type="entry name" value="Transmembrane serine protease 3"/>
    <property type="match status" value="1"/>
</dbReference>
<dbReference type="PROSITE" id="PS50024">
    <property type="entry name" value="SEA"/>
    <property type="match status" value="1"/>
</dbReference>
<evidence type="ECO:0000256" key="8">
    <source>
        <dbReference type="ARBA" id="ARBA00023136"/>
    </source>
</evidence>
<feature type="disulfide bond" evidence="11">
    <location>
        <begin position="893"/>
        <end position="911"/>
    </location>
</feature>
<evidence type="ECO:0000256" key="11">
    <source>
        <dbReference type="PROSITE-ProRule" id="PRU00124"/>
    </source>
</evidence>
<protein>
    <submittedName>
        <fullName evidence="16">Uncharacterized protein</fullName>
    </submittedName>
</protein>
<feature type="disulfide bond" evidence="11">
    <location>
        <begin position="413"/>
        <end position="428"/>
    </location>
</feature>
<sequence>MVFDGSMRLLGDKFSPALANKSGLQFYQKSRRYQTLLEALYGKSRLGPALHDIFITSFANGSLIIFFRIILDRRKIPKPVNSIEDTLRNVILEEASSALSVLNTLKIDPKQLHIKRYLQERDQVPNHKEETQNLQTVPKKKLRLEPTSTKRENIPPLRVTENSEKENTQSVKEEEWRPVNDPSASEGRGFQGEAEVVQEVPNLPIVGEFPDIVTLLPVRSNVAVRPALRPKPPTPYEEEPKLSLQSYFSEDFVTESSRETSPHGTSVEPFLGSPTTLSQKPKNHRRAKSVDIPTFQNFSAGLEAEMKLLLEEIFMNMSSKTSEERQTTLSPVSIKEMTEGLDKLAKLKVSHKAVANSHHSNVPFTLMTKVLSKAPSQPHRHVINATTDPQPDDCGENAMLCKSGECIPLQLRCNKLADCRDSSDEKNCTCAQLLKAQLQATKICDGIDDCADRSDETGCDWCQSDHHYPCSNAKLCIDQKKVCDGVPHCPHGDDEVNCISLKNGTSDAYNEKGHLILKKNGVWGKLCLQNFGNNINNSSKDLDLQEFGHSICNALTFQKLVSIHRVKESNEEANHEKNIYYEITSVTHNLYQTTNISAKYVFEETTCPEKEIATIECKNLSCGLRATNNALLLSERKSRIVGGGNAGPGSWPWQAALYKEGEFQCGGTLISDQWIISAAHCFYRAEDDYWVARLGVLRRGGPPSLHEQLRHVANILLHPSYQDLGYLHDICLLRLQSPLTMTAHVRPICLPTTDISTGRLCTVIGWGQLSEAGRLFPDTLQEVEIPIISTAECRKRTGGLPLYRLTDNMFCAGFERGGRDACLGDSGGPLMCQETDGHWMLHGVTSNGYGCARANRPGVYTKVKAYLKWINDTLQNSTNAPANATHRCAGHRCPLGECLPPARVCNGYTECSDSSDEALCW</sequence>
<dbReference type="EMBL" id="OV725080">
    <property type="protein sequence ID" value="CAH1400755.1"/>
    <property type="molecule type" value="Genomic_DNA"/>
</dbReference>
<dbReference type="PROSITE" id="PS50068">
    <property type="entry name" value="LDLRA_2"/>
    <property type="match status" value="3"/>
</dbReference>
<evidence type="ECO:0000256" key="13">
    <source>
        <dbReference type="SAM" id="MobiDB-lite"/>
    </source>
</evidence>
<dbReference type="InterPro" id="IPR009003">
    <property type="entry name" value="Peptidase_S1_PA"/>
</dbReference>
<evidence type="ECO:0000256" key="9">
    <source>
        <dbReference type="ARBA" id="ARBA00023157"/>
    </source>
</evidence>
<feature type="domain" description="Peptidase S1" evidence="15">
    <location>
        <begin position="640"/>
        <end position="875"/>
    </location>
</feature>
<reference evidence="16" key="1">
    <citation type="submission" date="2022-01" db="EMBL/GenBank/DDBJ databases">
        <authorList>
            <person name="King R."/>
        </authorList>
    </citation>
    <scope>NUCLEOTIDE SEQUENCE</scope>
</reference>
<keyword evidence="6" id="KW-0735">Signal-anchor</keyword>
<dbReference type="CDD" id="cd00112">
    <property type="entry name" value="LDLa"/>
    <property type="match status" value="3"/>
</dbReference>
<dbReference type="AlphaFoldDB" id="A0A9P0HE85"/>
<dbReference type="GO" id="GO:0004252">
    <property type="term" value="F:serine-type endopeptidase activity"/>
    <property type="evidence" value="ECO:0007669"/>
    <property type="project" value="InterPro"/>
</dbReference>
<comment type="caution">
    <text evidence="11">Lacks conserved residue(s) required for the propagation of feature annotation.</text>
</comment>
<feature type="compositionally biased region" description="Basic and acidic residues" evidence="13">
    <location>
        <begin position="161"/>
        <end position="178"/>
    </location>
</feature>
<evidence type="ECO:0000256" key="5">
    <source>
        <dbReference type="ARBA" id="ARBA00022825"/>
    </source>
</evidence>
<proteinExistence type="predicted"/>
<evidence type="ECO:0000256" key="1">
    <source>
        <dbReference type="ARBA" id="ARBA00004606"/>
    </source>
</evidence>
<dbReference type="InterPro" id="IPR002172">
    <property type="entry name" value="LDrepeatLR_classA_rpt"/>
</dbReference>
<keyword evidence="9 11" id="KW-1015">Disulfide bond</keyword>
<dbReference type="Pfam" id="PF00057">
    <property type="entry name" value="Ldl_recept_a"/>
    <property type="match status" value="2"/>
</dbReference>
<keyword evidence="10" id="KW-0325">Glycoprotein</keyword>
<evidence type="ECO:0000256" key="2">
    <source>
        <dbReference type="ARBA" id="ARBA00022670"/>
    </source>
</evidence>
<dbReference type="Pfam" id="PF00089">
    <property type="entry name" value="Trypsin"/>
    <property type="match status" value="1"/>
</dbReference>
<dbReference type="PANTHER" id="PTHR24252">
    <property type="entry name" value="ACROSIN-RELATED"/>
    <property type="match status" value="1"/>
</dbReference>
<dbReference type="InterPro" id="IPR001254">
    <property type="entry name" value="Trypsin_dom"/>
</dbReference>
<dbReference type="InterPro" id="IPR001314">
    <property type="entry name" value="Peptidase_S1A"/>
</dbReference>
<dbReference type="SUPFAM" id="SSF57424">
    <property type="entry name" value="LDL receptor-like module"/>
    <property type="match status" value="3"/>
</dbReference>
<evidence type="ECO:0000313" key="17">
    <source>
        <dbReference type="Proteomes" id="UP001152798"/>
    </source>
</evidence>
<dbReference type="GO" id="GO:0006508">
    <property type="term" value="P:proteolysis"/>
    <property type="evidence" value="ECO:0007669"/>
    <property type="project" value="UniProtKB-KW"/>
</dbReference>
<comment type="subcellular location">
    <subcellularLocation>
        <location evidence="1">Membrane</location>
        <topology evidence="1">Single-pass type II membrane protein</topology>
    </subcellularLocation>
</comment>
<dbReference type="GO" id="GO:0016020">
    <property type="term" value="C:membrane"/>
    <property type="evidence" value="ECO:0007669"/>
    <property type="project" value="UniProtKB-SubCell"/>
</dbReference>
<keyword evidence="4 12" id="KW-0378">Hydrolase</keyword>
<dbReference type="CDD" id="cd00190">
    <property type="entry name" value="Tryp_SPc"/>
    <property type="match status" value="1"/>
</dbReference>
<accession>A0A9P0HE85</accession>
<dbReference type="PROSITE" id="PS00135">
    <property type="entry name" value="TRYPSIN_SER"/>
    <property type="match status" value="1"/>
</dbReference>
<keyword evidence="5 12" id="KW-0720">Serine protease</keyword>
<feature type="disulfide bond" evidence="11">
    <location>
        <begin position="401"/>
        <end position="419"/>
    </location>
</feature>
<keyword evidence="17" id="KW-1185">Reference proteome</keyword>
<dbReference type="InterPro" id="IPR023415">
    <property type="entry name" value="LDLR_class-A_CS"/>
</dbReference>
<dbReference type="PROSITE" id="PS01209">
    <property type="entry name" value="LDLRA_1"/>
    <property type="match status" value="1"/>
</dbReference>
<evidence type="ECO:0000256" key="12">
    <source>
        <dbReference type="RuleBase" id="RU363034"/>
    </source>
</evidence>
<dbReference type="OrthoDB" id="6411962at2759"/>
<gene>
    <name evidence="16" type="ORF">NEZAVI_LOCUS9927</name>
</gene>
<evidence type="ECO:0000256" key="7">
    <source>
        <dbReference type="ARBA" id="ARBA00022989"/>
    </source>
</evidence>
<feature type="disulfide bond" evidence="11">
    <location>
        <begin position="394"/>
        <end position="406"/>
    </location>
</feature>
<evidence type="ECO:0000256" key="3">
    <source>
        <dbReference type="ARBA" id="ARBA00022692"/>
    </source>
</evidence>
<organism evidence="16 17">
    <name type="scientific">Nezara viridula</name>
    <name type="common">Southern green stink bug</name>
    <name type="synonym">Cimex viridulus</name>
    <dbReference type="NCBI Taxonomy" id="85310"/>
    <lineage>
        <taxon>Eukaryota</taxon>
        <taxon>Metazoa</taxon>
        <taxon>Ecdysozoa</taxon>
        <taxon>Arthropoda</taxon>
        <taxon>Hexapoda</taxon>
        <taxon>Insecta</taxon>
        <taxon>Pterygota</taxon>
        <taxon>Neoptera</taxon>
        <taxon>Paraneoptera</taxon>
        <taxon>Hemiptera</taxon>
        <taxon>Heteroptera</taxon>
        <taxon>Panheteroptera</taxon>
        <taxon>Pentatomomorpha</taxon>
        <taxon>Pentatomoidea</taxon>
        <taxon>Pentatomidae</taxon>
        <taxon>Pentatominae</taxon>
        <taxon>Nezara</taxon>
    </lineage>
</organism>
<dbReference type="PROSITE" id="PS50240">
    <property type="entry name" value="TRYPSIN_DOM"/>
    <property type="match status" value="1"/>
</dbReference>
<keyword evidence="7" id="KW-1133">Transmembrane helix</keyword>
<evidence type="ECO:0000259" key="14">
    <source>
        <dbReference type="PROSITE" id="PS50024"/>
    </source>
</evidence>
<dbReference type="InterPro" id="IPR000082">
    <property type="entry name" value="SEA_dom"/>
</dbReference>
<keyword evidence="2 12" id="KW-0645">Protease</keyword>
<dbReference type="PRINTS" id="PR00722">
    <property type="entry name" value="CHYMOTRYPSIN"/>
</dbReference>
<dbReference type="SMART" id="SM00020">
    <property type="entry name" value="Tryp_SPc"/>
    <property type="match status" value="1"/>
</dbReference>
<feature type="region of interest" description="Disordered" evidence="13">
    <location>
        <begin position="144"/>
        <end position="190"/>
    </location>
</feature>
<name>A0A9P0HE85_NEZVI</name>
<feature type="disulfide bond" evidence="11">
    <location>
        <begin position="483"/>
        <end position="498"/>
    </location>
</feature>
<evidence type="ECO:0000256" key="10">
    <source>
        <dbReference type="ARBA" id="ARBA00023180"/>
    </source>
</evidence>
<dbReference type="InterPro" id="IPR036055">
    <property type="entry name" value="LDL_receptor-like_sf"/>
</dbReference>
<feature type="region of interest" description="Disordered" evidence="13">
    <location>
        <begin position="253"/>
        <end position="287"/>
    </location>
</feature>
<keyword evidence="8" id="KW-0472">Membrane</keyword>
<dbReference type="SUPFAM" id="SSF50494">
    <property type="entry name" value="Trypsin-like serine proteases"/>
    <property type="match status" value="1"/>
</dbReference>
<dbReference type="InterPro" id="IPR043504">
    <property type="entry name" value="Peptidase_S1_PA_chymotrypsin"/>
</dbReference>
<feature type="disulfide bond" evidence="11">
    <location>
        <begin position="905"/>
        <end position="920"/>
    </location>
</feature>
<evidence type="ECO:0000256" key="6">
    <source>
        <dbReference type="ARBA" id="ARBA00022968"/>
    </source>
</evidence>
<evidence type="ECO:0000256" key="4">
    <source>
        <dbReference type="ARBA" id="ARBA00022801"/>
    </source>
</evidence>
<dbReference type="InterPro" id="IPR033116">
    <property type="entry name" value="TRYPSIN_SER"/>
</dbReference>
<dbReference type="SMART" id="SM00192">
    <property type="entry name" value="LDLa"/>
    <property type="match status" value="4"/>
</dbReference>